<dbReference type="InterPro" id="IPR015797">
    <property type="entry name" value="NUDIX_hydrolase-like_dom_sf"/>
</dbReference>
<dbReference type="PROSITE" id="PS51462">
    <property type="entry name" value="NUDIX"/>
    <property type="match status" value="1"/>
</dbReference>
<dbReference type="EMBL" id="FNGX01000001">
    <property type="protein sequence ID" value="SDL24304.1"/>
    <property type="molecule type" value="Genomic_DNA"/>
</dbReference>
<dbReference type="PANTHER" id="PTHR43046">
    <property type="entry name" value="GDP-MANNOSE MANNOSYL HYDROLASE"/>
    <property type="match status" value="1"/>
</dbReference>
<dbReference type="InterPro" id="IPR000086">
    <property type="entry name" value="NUDIX_hydrolase_dom"/>
</dbReference>
<reference evidence="4 5" key="1">
    <citation type="submission" date="2016-10" db="EMBL/GenBank/DDBJ databases">
        <authorList>
            <person name="de Groot N.N."/>
        </authorList>
    </citation>
    <scope>NUCLEOTIDE SEQUENCE [LARGE SCALE GENOMIC DNA]</scope>
    <source>
        <strain evidence="4 5">Sb09</strain>
    </source>
</reference>
<dbReference type="PANTHER" id="PTHR43046:SF14">
    <property type="entry name" value="MUTT_NUDIX FAMILY PROTEIN"/>
    <property type="match status" value="1"/>
</dbReference>
<gene>
    <name evidence="4" type="ORF">SAMN05216400_0179</name>
</gene>
<dbReference type="OrthoDB" id="9786032at2"/>
<dbReference type="PROSITE" id="PS00893">
    <property type="entry name" value="NUDIX_BOX"/>
    <property type="match status" value="1"/>
</dbReference>
<organism evidence="4 5">
    <name type="scientific">Streptococcus equinus</name>
    <name type="common">Streptococcus bovis</name>
    <dbReference type="NCBI Taxonomy" id="1335"/>
    <lineage>
        <taxon>Bacteria</taxon>
        <taxon>Bacillati</taxon>
        <taxon>Bacillota</taxon>
        <taxon>Bacilli</taxon>
        <taxon>Lactobacillales</taxon>
        <taxon>Streptococcaceae</taxon>
        <taxon>Streptococcus</taxon>
    </lineage>
</organism>
<dbReference type="Gene3D" id="3.90.79.10">
    <property type="entry name" value="Nucleoside Triphosphate Pyrophosphohydrolase"/>
    <property type="match status" value="1"/>
</dbReference>
<keyword evidence="2" id="KW-0378">Hydrolase</keyword>
<dbReference type="CDD" id="cd04693">
    <property type="entry name" value="NUDIX_Hydrolase"/>
    <property type="match status" value="1"/>
</dbReference>
<evidence type="ECO:0000313" key="5">
    <source>
        <dbReference type="Proteomes" id="UP000183162"/>
    </source>
</evidence>
<evidence type="ECO:0000256" key="2">
    <source>
        <dbReference type="ARBA" id="ARBA00022801"/>
    </source>
</evidence>
<dbReference type="SUPFAM" id="SSF55811">
    <property type="entry name" value="Nudix"/>
    <property type="match status" value="1"/>
</dbReference>
<dbReference type="AlphaFoldDB" id="A0A1G9IHC0"/>
<evidence type="ECO:0000256" key="1">
    <source>
        <dbReference type="ARBA" id="ARBA00001946"/>
    </source>
</evidence>
<protein>
    <submittedName>
        <fullName evidence="4">ADP-ribose pyrophosphatase YjhB, NUDIX family</fullName>
    </submittedName>
</protein>
<dbReference type="RefSeq" id="WP_074565982.1">
    <property type="nucleotide sequence ID" value="NZ_FNGX01000001.1"/>
</dbReference>
<proteinExistence type="predicted"/>
<feature type="domain" description="Nudix hydrolase" evidence="3">
    <location>
        <begin position="29"/>
        <end position="157"/>
    </location>
</feature>
<dbReference type="GO" id="GO:0016787">
    <property type="term" value="F:hydrolase activity"/>
    <property type="evidence" value="ECO:0007669"/>
    <property type="project" value="UniProtKB-KW"/>
</dbReference>
<sequence length="161" mass="18569">MELWDAYDAHLNIIGGQTLVRGEKIPKGLYHLVSEIIVRHQDGTYLLTQRDERKNFGGMWEATAGGSALKGESPLDCAKRELYEETGISSEDFIEVGRILHKDYQTYYVEYLCLTNIDKTDVVLQDGETSAFKWLTSDELRQMSRDELTTQRIQNFIEDLR</sequence>
<name>A0A1G9IHC0_STREI</name>
<dbReference type="InterPro" id="IPR020084">
    <property type="entry name" value="NUDIX_hydrolase_CS"/>
</dbReference>
<accession>A0A1G9IHC0</accession>
<evidence type="ECO:0000313" key="4">
    <source>
        <dbReference type="EMBL" id="SDL24304.1"/>
    </source>
</evidence>
<dbReference type="Proteomes" id="UP000183162">
    <property type="component" value="Unassembled WGS sequence"/>
</dbReference>
<evidence type="ECO:0000259" key="3">
    <source>
        <dbReference type="PROSITE" id="PS51462"/>
    </source>
</evidence>
<dbReference type="Pfam" id="PF00293">
    <property type="entry name" value="NUDIX"/>
    <property type="match status" value="1"/>
</dbReference>
<comment type="cofactor">
    <cofactor evidence="1">
        <name>Mg(2+)</name>
        <dbReference type="ChEBI" id="CHEBI:18420"/>
    </cofactor>
</comment>